<dbReference type="Pfam" id="PF00672">
    <property type="entry name" value="HAMP"/>
    <property type="match status" value="1"/>
</dbReference>
<evidence type="ECO:0000256" key="6">
    <source>
        <dbReference type="ARBA" id="ARBA00022777"/>
    </source>
</evidence>
<dbReference type="InterPro" id="IPR003661">
    <property type="entry name" value="HisK_dim/P_dom"/>
</dbReference>
<name>A0A1H8AK43_9FIRM</name>
<feature type="domain" description="HAMP" evidence="11">
    <location>
        <begin position="206"/>
        <end position="258"/>
    </location>
</feature>
<dbReference type="InterPro" id="IPR050351">
    <property type="entry name" value="BphY/WalK/GraS-like"/>
</dbReference>
<dbReference type="Pfam" id="PF00512">
    <property type="entry name" value="HisKA"/>
    <property type="match status" value="1"/>
</dbReference>
<proteinExistence type="predicted"/>
<dbReference type="PROSITE" id="PS50885">
    <property type="entry name" value="HAMP"/>
    <property type="match status" value="1"/>
</dbReference>
<dbReference type="CDD" id="cd00075">
    <property type="entry name" value="HATPase"/>
    <property type="match status" value="1"/>
</dbReference>
<keyword evidence="9" id="KW-0812">Transmembrane</keyword>
<evidence type="ECO:0000259" key="10">
    <source>
        <dbReference type="PROSITE" id="PS50109"/>
    </source>
</evidence>
<comment type="catalytic activity">
    <reaction evidence="1">
        <text>ATP + protein L-histidine = ADP + protein N-phospho-L-histidine.</text>
        <dbReference type="EC" id="2.7.13.3"/>
    </reaction>
</comment>
<keyword evidence="6 12" id="KW-0418">Kinase</keyword>
<dbReference type="InterPro" id="IPR004358">
    <property type="entry name" value="Sig_transdc_His_kin-like_C"/>
</dbReference>
<dbReference type="FunFam" id="1.10.287.130:FF:000001">
    <property type="entry name" value="Two-component sensor histidine kinase"/>
    <property type="match status" value="1"/>
</dbReference>
<keyword evidence="7" id="KW-0902">Two-component regulatory system</keyword>
<accession>A0A1H8AK43</accession>
<feature type="domain" description="Histidine kinase" evidence="10">
    <location>
        <begin position="273"/>
        <end position="483"/>
    </location>
</feature>
<evidence type="ECO:0000256" key="4">
    <source>
        <dbReference type="ARBA" id="ARBA00022553"/>
    </source>
</evidence>
<protein>
    <recommendedName>
        <fullName evidence="3">histidine kinase</fullName>
        <ecNumber evidence="3">2.7.13.3</ecNumber>
    </recommendedName>
</protein>
<dbReference type="InterPro" id="IPR003660">
    <property type="entry name" value="HAMP_dom"/>
</dbReference>
<organism evidence="12 13">
    <name type="scientific">Hydrogenoanaerobacterium saccharovorans</name>
    <dbReference type="NCBI Taxonomy" id="474960"/>
    <lineage>
        <taxon>Bacteria</taxon>
        <taxon>Bacillati</taxon>
        <taxon>Bacillota</taxon>
        <taxon>Clostridia</taxon>
        <taxon>Eubacteriales</taxon>
        <taxon>Oscillospiraceae</taxon>
        <taxon>Hydrogenoanaerobacterium</taxon>
    </lineage>
</organism>
<dbReference type="CDD" id="cd06225">
    <property type="entry name" value="HAMP"/>
    <property type="match status" value="1"/>
</dbReference>
<gene>
    <name evidence="12" type="ORF">SAMN05216180_1350</name>
</gene>
<evidence type="ECO:0000259" key="11">
    <source>
        <dbReference type="PROSITE" id="PS50885"/>
    </source>
</evidence>
<evidence type="ECO:0000256" key="3">
    <source>
        <dbReference type="ARBA" id="ARBA00012438"/>
    </source>
</evidence>
<dbReference type="PANTHER" id="PTHR45453">
    <property type="entry name" value="PHOSPHATE REGULON SENSOR PROTEIN PHOR"/>
    <property type="match status" value="1"/>
</dbReference>
<keyword evidence="8" id="KW-0175">Coiled coil</keyword>
<dbReference type="CDD" id="cd00082">
    <property type="entry name" value="HisKA"/>
    <property type="match status" value="1"/>
</dbReference>
<evidence type="ECO:0000256" key="7">
    <source>
        <dbReference type="ARBA" id="ARBA00023012"/>
    </source>
</evidence>
<dbReference type="PROSITE" id="PS50109">
    <property type="entry name" value="HIS_KIN"/>
    <property type="match status" value="1"/>
</dbReference>
<keyword evidence="4" id="KW-0597">Phosphoprotein</keyword>
<dbReference type="Proteomes" id="UP000199158">
    <property type="component" value="Unassembled WGS sequence"/>
</dbReference>
<dbReference type="RefSeq" id="WP_092752909.1">
    <property type="nucleotide sequence ID" value="NZ_FOCG01000001.1"/>
</dbReference>
<dbReference type="SUPFAM" id="SSF55874">
    <property type="entry name" value="ATPase domain of HSP90 chaperone/DNA topoisomerase II/histidine kinase"/>
    <property type="match status" value="1"/>
</dbReference>
<feature type="coiled-coil region" evidence="8">
    <location>
        <begin position="239"/>
        <end position="273"/>
    </location>
</feature>
<keyword evidence="5" id="KW-0808">Transferase</keyword>
<reference evidence="12 13" key="1">
    <citation type="submission" date="2016-10" db="EMBL/GenBank/DDBJ databases">
        <authorList>
            <person name="de Groot N.N."/>
        </authorList>
    </citation>
    <scope>NUCLEOTIDE SEQUENCE [LARGE SCALE GENOMIC DNA]</scope>
    <source>
        <strain evidence="12 13">CGMCC 1.5070</strain>
    </source>
</reference>
<comment type="subcellular location">
    <subcellularLocation>
        <location evidence="2">Membrane</location>
    </subcellularLocation>
</comment>
<dbReference type="GO" id="GO:0004721">
    <property type="term" value="F:phosphoprotein phosphatase activity"/>
    <property type="evidence" value="ECO:0007669"/>
    <property type="project" value="TreeGrafter"/>
</dbReference>
<dbReference type="InterPro" id="IPR005467">
    <property type="entry name" value="His_kinase_dom"/>
</dbReference>
<evidence type="ECO:0000313" key="12">
    <source>
        <dbReference type="EMBL" id="SEM70364.1"/>
    </source>
</evidence>
<dbReference type="GO" id="GO:0000155">
    <property type="term" value="F:phosphorelay sensor kinase activity"/>
    <property type="evidence" value="ECO:0007669"/>
    <property type="project" value="InterPro"/>
</dbReference>
<dbReference type="GO" id="GO:0005886">
    <property type="term" value="C:plasma membrane"/>
    <property type="evidence" value="ECO:0007669"/>
    <property type="project" value="TreeGrafter"/>
</dbReference>
<dbReference type="Gene3D" id="3.30.565.10">
    <property type="entry name" value="Histidine kinase-like ATPase, C-terminal domain"/>
    <property type="match status" value="1"/>
</dbReference>
<evidence type="ECO:0000256" key="9">
    <source>
        <dbReference type="SAM" id="Phobius"/>
    </source>
</evidence>
<evidence type="ECO:0000256" key="2">
    <source>
        <dbReference type="ARBA" id="ARBA00004370"/>
    </source>
</evidence>
<dbReference type="SMART" id="SM00388">
    <property type="entry name" value="HisKA"/>
    <property type="match status" value="1"/>
</dbReference>
<dbReference type="Gene3D" id="6.10.340.10">
    <property type="match status" value="1"/>
</dbReference>
<feature type="transmembrane region" description="Helical" evidence="9">
    <location>
        <begin position="12"/>
        <end position="33"/>
    </location>
</feature>
<dbReference type="PANTHER" id="PTHR45453:SF1">
    <property type="entry name" value="PHOSPHATE REGULON SENSOR PROTEIN PHOR"/>
    <property type="match status" value="1"/>
</dbReference>
<dbReference type="OrthoDB" id="9773956at2"/>
<dbReference type="Pfam" id="PF02518">
    <property type="entry name" value="HATPase_c"/>
    <property type="match status" value="1"/>
</dbReference>
<dbReference type="Gene3D" id="1.10.287.130">
    <property type="match status" value="1"/>
</dbReference>
<sequence length="483" mass="53604">MFKNKIALKLTAYFAACLVVFSVIISGIFMVLFRNHIIEIQKNDMQQRAVSIAEKLSEFIANGQTSGHGMGMGMGMGGFGAYLTFLDEIAMTDIWVIDENHNLITTGRRYGNGLTYKDLPANADVVIDEVFSGKTAFSENFSELLQAPTLTVGTPIKYGTNVIGVVLLHSPVEGTNTAVKQGLATLGISITAALFIAVLLAVAFSVTFTKPLNKMKNTALRLAQGDYKVKNQIHQNDEIGELADTMDVLTDRLDEASRQSQKLEQMRRDFIANISHELRTPVTVMRGSLEALVDEVVTEPEQIKDYHRQMLGESVYLQRLVGDLLDLSRLQNNDFEIEMQEINFCDIVDDAVRSAQHIAARKNVNLKLQKMPTLCAFYGDYARLRQMLLVVLDNAIKFSPEQGTVEVTLNEQILTIRDCGSGIAQDILPYIFDRFYKSRSEQNKTGTGLGLAIAKQIAERHRIKLTAQNAQGGGACFQFVLSE</sequence>
<dbReference type="SMART" id="SM00387">
    <property type="entry name" value="HATPase_c"/>
    <property type="match status" value="1"/>
</dbReference>
<keyword evidence="13" id="KW-1185">Reference proteome</keyword>
<dbReference type="GO" id="GO:0016036">
    <property type="term" value="P:cellular response to phosphate starvation"/>
    <property type="evidence" value="ECO:0007669"/>
    <property type="project" value="TreeGrafter"/>
</dbReference>
<dbReference type="PRINTS" id="PR00344">
    <property type="entry name" value="BCTRLSENSOR"/>
</dbReference>
<keyword evidence="9" id="KW-0472">Membrane</keyword>
<dbReference type="InterPro" id="IPR036890">
    <property type="entry name" value="HATPase_C_sf"/>
</dbReference>
<dbReference type="SMART" id="SM00304">
    <property type="entry name" value="HAMP"/>
    <property type="match status" value="1"/>
</dbReference>
<dbReference type="InterPro" id="IPR003594">
    <property type="entry name" value="HATPase_dom"/>
</dbReference>
<dbReference type="STRING" id="474960.SAMN05216180_1350"/>
<dbReference type="SUPFAM" id="SSF47384">
    <property type="entry name" value="Homodimeric domain of signal transducing histidine kinase"/>
    <property type="match status" value="1"/>
</dbReference>
<dbReference type="EMBL" id="FOCG01000001">
    <property type="protein sequence ID" value="SEM70364.1"/>
    <property type="molecule type" value="Genomic_DNA"/>
</dbReference>
<dbReference type="AlphaFoldDB" id="A0A1H8AK43"/>
<dbReference type="SUPFAM" id="SSF158472">
    <property type="entry name" value="HAMP domain-like"/>
    <property type="match status" value="1"/>
</dbReference>
<feature type="transmembrane region" description="Helical" evidence="9">
    <location>
        <begin position="186"/>
        <end position="208"/>
    </location>
</feature>
<evidence type="ECO:0000256" key="1">
    <source>
        <dbReference type="ARBA" id="ARBA00000085"/>
    </source>
</evidence>
<dbReference type="EC" id="2.7.13.3" evidence="3"/>
<keyword evidence="9" id="KW-1133">Transmembrane helix</keyword>
<evidence type="ECO:0000256" key="5">
    <source>
        <dbReference type="ARBA" id="ARBA00022679"/>
    </source>
</evidence>
<evidence type="ECO:0000256" key="8">
    <source>
        <dbReference type="SAM" id="Coils"/>
    </source>
</evidence>
<evidence type="ECO:0000313" key="13">
    <source>
        <dbReference type="Proteomes" id="UP000199158"/>
    </source>
</evidence>
<dbReference type="InterPro" id="IPR036097">
    <property type="entry name" value="HisK_dim/P_sf"/>
</dbReference>